<keyword evidence="1" id="KW-0472">Membrane</keyword>
<name>A0ABS8T011_DATST</name>
<accession>A0ABS8T011</accession>
<dbReference type="PANTHER" id="PTHR15678:SF8">
    <property type="entry name" value="PROTEIN KINKY POLLEN"/>
    <property type="match status" value="1"/>
</dbReference>
<dbReference type="EMBL" id="JACEIK010000954">
    <property type="protein sequence ID" value="MCD7464329.1"/>
    <property type="molecule type" value="Genomic_DNA"/>
</dbReference>
<evidence type="ECO:0000313" key="2">
    <source>
        <dbReference type="EMBL" id="MCD7464329.1"/>
    </source>
</evidence>
<keyword evidence="1" id="KW-0812">Transmembrane</keyword>
<comment type="caution">
    <text evidence="2">The sequence shown here is derived from an EMBL/GenBank/DDBJ whole genome shotgun (WGS) entry which is preliminary data.</text>
</comment>
<sequence>MDASPAKFLFGFLFASMILWSIFVFASRMLAWILSRAMGASVSFRVGGWKCLRDVGVKFNKGAVESVSIGEIRLSIRQSLVKLGVGFISRDPKLQVLICDLEVVMRASSKISKKKAKSRKSRKSGRGKWMVVANMARFLSVSVTELVVKTPKATVEVKELTLDLSKDGGSKPELFVKLLLAPIFVHFGESRVSYDLSSMHGGSFSSSDRLLAMTERVSAPFSCEEFSLTCEFGHDREAGVVVRNVDIATGDVSINLNEELLLKRKGEDAFSSTDVAITAVNESGTAEKPVKTPANLAIMKYASMFPEKVSYLSMLTLCNKLDALTIYFVV</sequence>
<dbReference type="PANTHER" id="PTHR15678">
    <property type="entry name" value="ANTIGEN MLAA-22-RELATED"/>
    <property type="match status" value="1"/>
</dbReference>
<dbReference type="Pfam" id="PF10344">
    <property type="entry name" value="Hobbit"/>
    <property type="match status" value="1"/>
</dbReference>
<protein>
    <submittedName>
        <fullName evidence="2">Uncharacterized protein</fullName>
    </submittedName>
</protein>
<proteinExistence type="predicted"/>
<gene>
    <name evidence="2" type="ORF">HAX54_052517</name>
</gene>
<dbReference type="Proteomes" id="UP000823775">
    <property type="component" value="Unassembled WGS sequence"/>
</dbReference>
<reference evidence="2 3" key="1">
    <citation type="journal article" date="2021" name="BMC Genomics">
        <title>Datura genome reveals duplications of psychoactive alkaloid biosynthetic genes and high mutation rate following tissue culture.</title>
        <authorList>
            <person name="Rajewski A."/>
            <person name="Carter-House D."/>
            <person name="Stajich J."/>
            <person name="Litt A."/>
        </authorList>
    </citation>
    <scope>NUCLEOTIDE SEQUENCE [LARGE SCALE GENOMIC DNA]</scope>
    <source>
        <strain evidence="2">AR-01</strain>
    </source>
</reference>
<evidence type="ECO:0000313" key="3">
    <source>
        <dbReference type="Proteomes" id="UP000823775"/>
    </source>
</evidence>
<keyword evidence="3" id="KW-1185">Reference proteome</keyword>
<dbReference type="InterPro" id="IPR045167">
    <property type="entry name" value="Hobbit"/>
</dbReference>
<evidence type="ECO:0000256" key="1">
    <source>
        <dbReference type="SAM" id="Phobius"/>
    </source>
</evidence>
<keyword evidence="1" id="KW-1133">Transmembrane helix</keyword>
<feature type="transmembrane region" description="Helical" evidence="1">
    <location>
        <begin position="6"/>
        <end position="26"/>
    </location>
</feature>
<organism evidence="2 3">
    <name type="scientific">Datura stramonium</name>
    <name type="common">Jimsonweed</name>
    <name type="synonym">Common thornapple</name>
    <dbReference type="NCBI Taxonomy" id="4076"/>
    <lineage>
        <taxon>Eukaryota</taxon>
        <taxon>Viridiplantae</taxon>
        <taxon>Streptophyta</taxon>
        <taxon>Embryophyta</taxon>
        <taxon>Tracheophyta</taxon>
        <taxon>Spermatophyta</taxon>
        <taxon>Magnoliopsida</taxon>
        <taxon>eudicotyledons</taxon>
        <taxon>Gunneridae</taxon>
        <taxon>Pentapetalae</taxon>
        <taxon>asterids</taxon>
        <taxon>lamiids</taxon>
        <taxon>Solanales</taxon>
        <taxon>Solanaceae</taxon>
        <taxon>Solanoideae</taxon>
        <taxon>Datureae</taxon>
        <taxon>Datura</taxon>
    </lineage>
</organism>